<comment type="catalytic activity">
    <reaction evidence="6">
        <text>5-(methylsulfanyl)-alpha-D-ribose 1-phosphate = 5-(methylsulfanyl)-D-ribulose 1-phosphate</text>
        <dbReference type="Rhea" id="RHEA:19989"/>
        <dbReference type="ChEBI" id="CHEBI:58533"/>
        <dbReference type="ChEBI" id="CHEBI:58548"/>
        <dbReference type="EC" id="5.3.1.23"/>
    </reaction>
</comment>
<comment type="subcellular location">
    <subcellularLocation>
        <location evidence="6">Cytoplasm</location>
    </subcellularLocation>
    <subcellularLocation>
        <location evidence="6">Nucleus</location>
    </subcellularLocation>
</comment>
<keyword evidence="5 6" id="KW-0539">Nucleus</keyword>
<evidence type="ECO:0000313" key="7">
    <source>
        <dbReference type="EMBL" id="JAP81589.1"/>
    </source>
</evidence>
<dbReference type="GO" id="GO:0019509">
    <property type="term" value="P:L-methionine salvage from methylthioadenosine"/>
    <property type="evidence" value="ECO:0007669"/>
    <property type="project" value="UniProtKB-UniRule"/>
</dbReference>
<dbReference type="InterPro" id="IPR037171">
    <property type="entry name" value="NagB/RpiA_transferase-like"/>
</dbReference>
<dbReference type="Gene3D" id="1.20.120.420">
    <property type="entry name" value="translation initiation factor eif-2b, domain 1"/>
    <property type="match status" value="1"/>
</dbReference>
<evidence type="ECO:0000256" key="6">
    <source>
        <dbReference type="HAMAP-Rule" id="MF_03119"/>
    </source>
</evidence>
<dbReference type="EC" id="5.3.1.23" evidence="6"/>
<sequence length="355" mass="38051">MLEAIRYRAGTLEILDQLRLPHESHYLTLPDAAAAWEAIHTMKVRGAPAIAMVAALGLASELTLLELPESRLELAAYVCSRLEYLKTSRPTAVNLANMAAHFGKLADALAKKEGLSVEAMRDVICAEAEGMLAADVAANRAIGRHGAEHMVVNCRAPNNGKLGVLTHCNTGSLATAGYGTALGVVRHLFESGRLERAYCTETRPYNQGSRLTTFELLHDRIPATLICDSMAAALMFTGRVHAVVVGADRVTANGDTANKIGTYQLAICAKHHGVPFYVASPTTTVDSSRSTGREIPIEERPAHEMTSIQGVQLVPSGIECWNPAFDVTPNELITGGIITEKGVFPASQVLDSLRT</sequence>
<keyword evidence="2 6" id="KW-0028">Amino-acid biosynthesis</keyword>
<accession>A0A131YQQ4</accession>
<dbReference type="AlphaFoldDB" id="A0A131YQQ4"/>
<dbReference type="NCBIfam" id="NF004326">
    <property type="entry name" value="PRK05720.1"/>
    <property type="match status" value="1"/>
</dbReference>
<dbReference type="EMBL" id="GEDV01006968">
    <property type="protein sequence ID" value="JAP81589.1"/>
    <property type="molecule type" value="Transcribed_RNA"/>
</dbReference>
<feature type="active site" description="Proton donor" evidence="6">
    <location>
        <position position="248"/>
    </location>
</feature>
<dbReference type="PANTHER" id="PTHR43475">
    <property type="entry name" value="METHYLTHIORIBOSE-1-PHOSPHATE ISOMERASE"/>
    <property type="match status" value="1"/>
</dbReference>
<dbReference type="SUPFAM" id="SSF100950">
    <property type="entry name" value="NagB/RpiA/CoA transferase-like"/>
    <property type="match status" value="1"/>
</dbReference>
<dbReference type="PANTHER" id="PTHR43475:SF1">
    <property type="entry name" value="METHYLTHIORIBOSE-1-PHOSPHATE ISOMERASE"/>
    <property type="match status" value="1"/>
</dbReference>
<dbReference type="Gene3D" id="3.40.50.10470">
    <property type="entry name" value="Translation initiation factor eif-2b, domain 2"/>
    <property type="match status" value="1"/>
</dbReference>
<comment type="function">
    <text evidence="6">Catalyzes the interconversion of methylthioribose-1-phosphate (MTR-1-P) into methylthioribulose-1-phosphate (MTRu-1-P).</text>
</comment>
<dbReference type="InterPro" id="IPR042529">
    <property type="entry name" value="IF_2B-like_C"/>
</dbReference>
<name>A0A131YQQ4_RHIAP</name>
<keyword evidence="1 6" id="KW-0963">Cytoplasm</keyword>
<dbReference type="GO" id="GO:0005737">
    <property type="term" value="C:cytoplasm"/>
    <property type="evidence" value="ECO:0007669"/>
    <property type="project" value="UniProtKB-SubCell"/>
</dbReference>
<evidence type="ECO:0000256" key="1">
    <source>
        <dbReference type="ARBA" id="ARBA00022490"/>
    </source>
</evidence>
<comment type="pathway">
    <text evidence="6">Amino-acid biosynthesis; L-methionine biosynthesis via salvage pathway; L-methionine from S-methyl-5-thio-alpha-D-ribose 1-phosphate: step 1/6.</text>
</comment>
<evidence type="ECO:0000256" key="3">
    <source>
        <dbReference type="ARBA" id="ARBA00023167"/>
    </source>
</evidence>
<keyword evidence="3 6" id="KW-0486">Methionine biosynthesis</keyword>
<dbReference type="NCBIfam" id="TIGR00512">
    <property type="entry name" value="salvage_mtnA"/>
    <property type="match status" value="1"/>
</dbReference>
<dbReference type="GO" id="GO:0046523">
    <property type="term" value="F:S-methyl-5-thioribose-1-phosphate isomerase activity"/>
    <property type="evidence" value="ECO:0007669"/>
    <property type="project" value="UniProtKB-UniRule"/>
</dbReference>
<keyword evidence="4 6" id="KW-0413">Isomerase</keyword>
<reference evidence="7" key="1">
    <citation type="journal article" date="2016" name="Ticks Tick Borne Dis.">
        <title>De novo assembly and annotation of the salivary gland transcriptome of Rhipicephalus appendiculatus male and female ticks during blood feeding.</title>
        <authorList>
            <person name="de Castro M.H."/>
            <person name="de Klerk D."/>
            <person name="Pienaar R."/>
            <person name="Latif A.A."/>
            <person name="Rees D.J."/>
            <person name="Mans B.J."/>
        </authorList>
    </citation>
    <scope>NUCLEOTIDE SEQUENCE</scope>
    <source>
        <tissue evidence="7">Salivary glands</tissue>
    </source>
</reference>
<dbReference type="UniPathway" id="UPA00904">
    <property type="reaction ID" value="UER00874"/>
</dbReference>
<dbReference type="Pfam" id="PF01008">
    <property type="entry name" value="IF-2B"/>
    <property type="match status" value="1"/>
</dbReference>
<dbReference type="InterPro" id="IPR027363">
    <property type="entry name" value="M1Pi_N"/>
</dbReference>
<organism evidence="7">
    <name type="scientific">Rhipicephalus appendiculatus</name>
    <name type="common">Brown ear tick</name>
    <dbReference type="NCBI Taxonomy" id="34631"/>
    <lineage>
        <taxon>Eukaryota</taxon>
        <taxon>Metazoa</taxon>
        <taxon>Ecdysozoa</taxon>
        <taxon>Arthropoda</taxon>
        <taxon>Chelicerata</taxon>
        <taxon>Arachnida</taxon>
        <taxon>Acari</taxon>
        <taxon>Parasitiformes</taxon>
        <taxon>Ixodida</taxon>
        <taxon>Ixodoidea</taxon>
        <taxon>Ixodidae</taxon>
        <taxon>Rhipicephalinae</taxon>
        <taxon>Rhipicephalus</taxon>
        <taxon>Rhipicephalus</taxon>
    </lineage>
</organism>
<dbReference type="FunFam" id="3.40.50.10470:FF:000003">
    <property type="entry name" value="Methylthioribose-1-phosphate isomerase"/>
    <property type="match status" value="1"/>
</dbReference>
<dbReference type="InterPro" id="IPR000649">
    <property type="entry name" value="IF-2B-related"/>
</dbReference>
<dbReference type="NCBIfam" id="TIGR00524">
    <property type="entry name" value="eIF-2B_rel"/>
    <property type="match status" value="1"/>
</dbReference>
<evidence type="ECO:0000256" key="5">
    <source>
        <dbReference type="ARBA" id="ARBA00023242"/>
    </source>
</evidence>
<dbReference type="FunFam" id="1.20.120.420:FF:000003">
    <property type="entry name" value="Methylthioribose-1-phosphate isomerase"/>
    <property type="match status" value="1"/>
</dbReference>
<protein>
    <recommendedName>
        <fullName evidence="6">Methylthioribose-1-phosphate isomerase</fullName>
        <shortName evidence="6">M1Pi</shortName>
        <shortName evidence="6">MTR-1-P isomerase</shortName>
        <ecNumber evidence="6">5.3.1.23</ecNumber>
    </recommendedName>
    <alternativeName>
        <fullName evidence="6">S-methyl-5-thioribose-1-phosphate isomerase</fullName>
    </alternativeName>
    <alternativeName>
        <fullName evidence="6">Translation initiation factor eIF-2B subunit alpha/beta/delta-like protein</fullName>
    </alternativeName>
</protein>
<dbReference type="HAMAP" id="MF_01678">
    <property type="entry name" value="Salvage_MtnA"/>
    <property type="match status" value="1"/>
</dbReference>
<proteinExistence type="inferred from homology"/>
<dbReference type="InterPro" id="IPR011559">
    <property type="entry name" value="Initiation_fac_2B_a/b/d"/>
</dbReference>
<comment type="similarity">
    <text evidence="6">Belongs to the eIF-2B alpha/beta/delta subunits family. MtnA subfamily.</text>
</comment>
<dbReference type="GO" id="GO:0005634">
    <property type="term" value="C:nucleus"/>
    <property type="evidence" value="ECO:0007669"/>
    <property type="project" value="UniProtKB-SubCell"/>
</dbReference>
<feature type="site" description="Transition state stabilizer" evidence="6">
    <location>
        <position position="168"/>
    </location>
</feature>
<dbReference type="InterPro" id="IPR005251">
    <property type="entry name" value="IF-M1Pi"/>
</dbReference>
<evidence type="ECO:0000256" key="2">
    <source>
        <dbReference type="ARBA" id="ARBA00022605"/>
    </source>
</evidence>
<evidence type="ECO:0000256" key="4">
    <source>
        <dbReference type="ARBA" id="ARBA00023235"/>
    </source>
</evidence>